<accession>A0ACD5GZI7</accession>
<dbReference type="EMBL" id="CP182909">
    <property type="protein sequence ID" value="XPM66273.1"/>
    <property type="molecule type" value="Genomic_DNA"/>
</dbReference>
<protein>
    <submittedName>
        <fullName evidence="1">Uncharacterized protein</fullName>
    </submittedName>
</protein>
<proteinExistence type="predicted"/>
<organism evidence="1 2">
    <name type="scientific">Desertifilum tharense IPPAS B-1220</name>
    <dbReference type="NCBI Taxonomy" id="1781255"/>
    <lineage>
        <taxon>Bacteria</taxon>
        <taxon>Bacillati</taxon>
        <taxon>Cyanobacteriota</taxon>
        <taxon>Cyanophyceae</taxon>
        <taxon>Desertifilales</taxon>
        <taxon>Desertifilaceae</taxon>
        <taxon>Desertifilum</taxon>
    </lineage>
</organism>
<keyword evidence="2" id="KW-1185">Reference proteome</keyword>
<reference evidence="1 2" key="1">
    <citation type="journal article" date="2016" name="Genome Announc.">
        <title>Draft Genome Sequence of the Thermotolerant Cyanobacterium Desertifilum sp. IPPAS B-1220.</title>
        <authorList>
            <person name="Mironov K.S."/>
            <person name="Sinetova M.A."/>
            <person name="Bolatkhan K."/>
            <person name="Zayadan B.K."/>
            <person name="Ustinova V.V."/>
            <person name="Kupriyanova E.V."/>
            <person name="Skrypnik A.N."/>
            <person name="Gogoleva N.E."/>
            <person name="Gogolev Y.V."/>
            <person name="Los D.A."/>
        </authorList>
    </citation>
    <scope>NUCLEOTIDE SEQUENCE [LARGE SCALE GENOMIC DNA]</scope>
    <source>
        <strain evidence="1 2">IPPAS B-1220</strain>
    </source>
</reference>
<evidence type="ECO:0000313" key="1">
    <source>
        <dbReference type="EMBL" id="XPM66273.1"/>
    </source>
</evidence>
<dbReference type="Proteomes" id="UP000095472">
    <property type="component" value="Chromosome"/>
</dbReference>
<name>A0ACD5GZI7_9CYAN</name>
<gene>
    <name evidence="1" type="ORF">BH720_013400</name>
</gene>
<sequence length="78" mass="8454">MSFLGKVLLPLAIGALVVLPGCARPQASSNRQADLVFPGRRMLVPSILICMVLSQMFAQDMIFEPLVSYGRGGKFCLL</sequence>
<evidence type="ECO:0000313" key="2">
    <source>
        <dbReference type="Proteomes" id="UP000095472"/>
    </source>
</evidence>